<dbReference type="CDD" id="cd00200">
    <property type="entry name" value="WD40"/>
    <property type="match status" value="1"/>
</dbReference>
<evidence type="ECO:0008006" key="8">
    <source>
        <dbReference type="Google" id="ProtNLM"/>
    </source>
</evidence>
<dbReference type="Pfam" id="PF11816">
    <property type="entry name" value="DUF3337"/>
    <property type="match status" value="1"/>
</dbReference>
<sequence length="676" mass="76885">MQKKRVQLSFLIRNENERLHRGGINALRYDCKNDRLYTAGRDSIIRAWDCKRYGSDMYEYSMEHHTDWVNDIVLVNSGKHILSASSDATIKLWNAPKGTCMSTLRTHKDFVKCLAYAKDKEQVASGGFDNNIFLWDINVLTALTAVNNTVTTSTFTGNEHSVYSLAMNPSGTVLVSGSPENVIRVYDPRTCALLMKLKGHTDNIRALVLNRDGTQCISASSDHSIRIWSLGQQRCISKLQIHSDAVWTLCVNEAFTRLYSSGRDRKVYLTDLTEPSRSICVCQEAEPVLRVELGKEQQQLWVSTTESNIRCWNLKDSLTALTRTNYDDSEVICKQPDMIIQGGPALKHYHILSDKCHIVTKDSNSNVAIYDVLQARMTENLGKCDYEEEIRKRTKTIFVPNWFSVDLKVGILTITLEESDVFAAWIAVKEPVDNGLAGGSSSEIIDLKENYGVLMLHSLFEHWPVTKQALETNDGYAERIHLDNLCHLPGHTPIFVGEIGGRTLYRFRCSEAGGEPEQSFLYEVLPQFITNVIIKHQIPPLTKIPFILHHQISATKYNKKDRLSASDMMIVRKVIEYIYERYVLNEQQQQQQQQQHQQQQQQQQQQNAAIATTGNGSNQHDGDTEQQRESDISKSVDLIELLCQDQVLDLTMDLRTVKHFMWKGGGDLVLCFRTKA</sequence>
<comment type="similarity">
    <text evidence="1">Belongs to the WD repeat WDR48 family.</text>
</comment>
<name>A0A814Y6E6_ADIRI</name>
<feature type="region of interest" description="Disordered" evidence="5">
    <location>
        <begin position="594"/>
        <end position="630"/>
    </location>
</feature>
<gene>
    <name evidence="6" type="ORF">EDS130_LOCUS26637</name>
</gene>
<dbReference type="InterPro" id="IPR036322">
    <property type="entry name" value="WD40_repeat_dom_sf"/>
</dbReference>
<dbReference type="EMBL" id="CAJNOJ010000163">
    <property type="protein sequence ID" value="CAF1225264.1"/>
    <property type="molecule type" value="Genomic_DNA"/>
</dbReference>
<dbReference type="SMART" id="SM00320">
    <property type="entry name" value="WD40"/>
    <property type="match status" value="7"/>
</dbReference>
<dbReference type="PROSITE" id="PS00678">
    <property type="entry name" value="WD_REPEATS_1"/>
    <property type="match status" value="1"/>
</dbReference>
<dbReference type="Proteomes" id="UP000663852">
    <property type="component" value="Unassembled WGS sequence"/>
</dbReference>
<dbReference type="PANTHER" id="PTHR19862">
    <property type="entry name" value="WD REPEAT-CONTAINING PROTEIN 48"/>
    <property type="match status" value="1"/>
</dbReference>
<feature type="compositionally biased region" description="Polar residues" evidence="5">
    <location>
        <begin position="607"/>
        <end position="619"/>
    </location>
</feature>
<dbReference type="PROSITE" id="PS50082">
    <property type="entry name" value="WD_REPEATS_2"/>
    <property type="match status" value="5"/>
</dbReference>
<accession>A0A814Y6E6</accession>
<feature type="compositionally biased region" description="Basic and acidic residues" evidence="5">
    <location>
        <begin position="620"/>
        <end position="630"/>
    </location>
</feature>
<evidence type="ECO:0000256" key="1">
    <source>
        <dbReference type="ARBA" id="ARBA00006917"/>
    </source>
</evidence>
<dbReference type="PANTHER" id="PTHR19862:SF14">
    <property type="entry name" value="WD REPEAT-CONTAINING PROTEIN 48"/>
    <property type="match status" value="1"/>
</dbReference>
<dbReference type="OrthoDB" id="2421129at2759"/>
<evidence type="ECO:0000256" key="4">
    <source>
        <dbReference type="PROSITE-ProRule" id="PRU00221"/>
    </source>
</evidence>
<dbReference type="Pfam" id="PF00400">
    <property type="entry name" value="WD40"/>
    <property type="match status" value="6"/>
</dbReference>
<dbReference type="InterPro" id="IPR051246">
    <property type="entry name" value="WDR48"/>
</dbReference>
<dbReference type="InterPro" id="IPR020472">
    <property type="entry name" value="WD40_PAC1"/>
</dbReference>
<evidence type="ECO:0000313" key="7">
    <source>
        <dbReference type="Proteomes" id="UP000663852"/>
    </source>
</evidence>
<dbReference type="InterPro" id="IPR019775">
    <property type="entry name" value="WD40_repeat_CS"/>
</dbReference>
<dbReference type="SUPFAM" id="SSF50978">
    <property type="entry name" value="WD40 repeat-like"/>
    <property type="match status" value="1"/>
</dbReference>
<dbReference type="GO" id="GO:0043130">
    <property type="term" value="F:ubiquitin binding"/>
    <property type="evidence" value="ECO:0007669"/>
    <property type="project" value="TreeGrafter"/>
</dbReference>
<dbReference type="GO" id="GO:0000724">
    <property type="term" value="P:double-strand break repair via homologous recombination"/>
    <property type="evidence" value="ECO:0007669"/>
    <property type="project" value="TreeGrafter"/>
</dbReference>
<dbReference type="AlphaFoldDB" id="A0A814Y6E6"/>
<dbReference type="InterPro" id="IPR021772">
    <property type="entry name" value="WDR48/Bun107"/>
</dbReference>
<dbReference type="Gene3D" id="2.130.10.10">
    <property type="entry name" value="YVTN repeat-like/Quinoprotein amine dehydrogenase"/>
    <property type="match status" value="2"/>
</dbReference>
<feature type="repeat" description="WD" evidence="4">
    <location>
        <begin position="197"/>
        <end position="238"/>
    </location>
</feature>
<keyword evidence="2 4" id="KW-0853">WD repeat</keyword>
<evidence type="ECO:0000256" key="5">
    <source>
        <dbReference type="SAM" id="MobiDB-lite"/>
    </source>
</evidence>
<organism evidence="6 7">
    <name type="scientific">Adineta ricciae</name>
    <name type="common">Rotifer</name>
    <dbReference type="NCBI Taxonomy" id="249248"/>
    <lineage>
        <taxon>Eukaryota</taxon>
        <taxon>Metazoa</taxon>
        <taxon>Spiralia</taxon>
        <taxon>Gnathifera</taxon>
        <taxon>Rotifera</taxon>
        <taxon>Eurotatoria</taxon>
        <taxon>Bdelloidea</taxon>
        <taxon>Adinetida</taxon>
        <taxon>Adinetidae</taxon>
        <taxon>Adineta</taxon>
    </lineage>
</organism>
<dbReference type="PRINTS" id="PR00320">
    <property type="entry name" value="GPROTEINBRPT"/>
</dbReference>
<feature type="repeat" description="WD" evidence="4">
    <location>
        <begin position="104"/>
        <end position="145"/>
    </location>
</feature>
<reference evidence="6" key="1">
    <citation type="submission" date="2021-02" db="EMBL/GenBank/DDBJ databases">
        <authorList>
            <person name="Nowell W R."/>
        </authorList>
    </citation>
    <scope>NUCLEOTIDE SEQUENCE</scope>
</reference>
<dbReference type="InterPro" id="IPR001680">
    <property type="entry name" value="WD40_rpt"/>
</dbReference>
<dbReference type="PROSITE" id="PS50294">
    <property type="entry name" value="WD_REPEATS_REGION"/>
    <property type="match status" value="4"/>
</dbReference>
<evidence type="ECO:0000256" key="3">
    <source>
        <dbReference type="ARBA" id="ARBA00022737"/>
    </source>
</evidence>
<comment type="caution">
    <text evidence="6">The sequence shown here is derived from an EMBL/GenBank/DDBJ whole genome shotgun (WGS) entry which is preliminary data.</text>
</comment>
<feature type="compositionally biased region" description="Low complexity" evidence="5">
    <location>
        <begin position="594"/>
        <end position="606"/>
    </location>
</feature>
<dbReference type="InterPro" id="IPR015943">
    <property type="entry name" value="WD40/YVTN_repeat-like_dom_sf"/>
</dbReference>
<feature type="repeat" description="WD" evidence="4">
    <location>
        <begin position="17"/>
        <end position="49"/>
    </location>
</feature>
<feature type="repeat" description="WD" evidence="4">
    <location>
        <begin position="155"/>
        <end position="187"/>
    </location>
</feature>
<keyword evidence="3" id="KW-0677">Repeat</keyword>
<evidence type="ECO:0000313" key="6">
    <source>
        <dbReference type="EMBL" id="CAF1225264.1"/>
    </source>
</evidence>
<feature type="repeat" description="WD" evidence="4">
    <location>
        <begin position="62"/>
        <end position="103"/>
    </location>
</feature>
<protein>
    <recommendedName>
        <fullName evidence="8">WD repeat-containing protein 48 homolog</fullName>
    </recommendedName>
</protein>
<evidence type="ECO:0000256" key="2">
    <source>
        <dbReference type="ARBA" id="ARBA00022574"/>
    </source>
</evidence>
<proteinExistence type="inferred from homology"/>